<dbReference type="InterPro" id="IPR036034">
    <property type="entry name" value="PDZ_sf"/>
</dbReference>
<organism evidence="4 5">
    <name type="scientific">Rotaria sordida</name>
    <dbReference type="NCBI Taxonomy" id="392033"/>
    <lineage>
        <taxon>Eukaryota</taxon>
        <taxon>Metazoa</taxon>
        <taxon>Spiralia</taxon>
        <taxon>Gnathifera</taxon>
        <taxon>Rotifera</taxon>
        <taxon>Eurotatoria</taxon>
        <taxon>Bdelloidea</taxon>
        <taxon>Philodinida</taxon>
        <taxon>Philodinidae</taxon>
        <taxon>Rotaria</taxon>
    </lineage>
</organism>
<dbReference type="GO" id="GO:0072659">
    <property type="term" value="P:protein localization to plasma membrane"/>
    <property type="evidence" value="ECO:0007669"/>
    <property type="project" value="TreeGrafter"/>
</dbReference>
<dbReference type="AlphaFoldDB" id="A0A815E3R8"/>
<evidence type="ECO:0000313" key="4">
    <source>
        <dbReference type="EMBL" id="CAF1306338.1"/>
    </source>
</evidence>
<protein>
    <recommendedName>
        <fullName evidence="3">PDZ domain-containing protein</fullName>
    </recommendedName>
</protein>
<dbReference type="PROSITE" id="PS50106">
    <property type="entry name" value="PDZ"/>
    <property type="match status" value="1"/>
</dbReference>
<comment type="caution">
    <text evidence="4">The sequence shown here is derived from an EMBL/GenBank/DDBJ whole genome shotgun (WGS) entry which is preliminary data.</text>
</comment>
<dbReference type="Gene3D" id="2.30.42.10">
    <property type="match status" value="1"/>
</dbReference>
<dbReference type="InterPro" id="IPR051067">
    <property type="entry name" value="NHER"/>
</dbReference>
<dbReference type="SUPFAM" id="SSF50156">
    <property type="entry name" value="PDZ domain-like"/>
    <property type="match status" value="1"/>
</dbReference>
<dbReference type="EMBL" id="CAJNOT010002330">
    <property type="protein sequence ID" value="CAF1306338.1"/>
    <property type="molecule type" value="Genomic_DNA"/>
</dbReference>
<dbReference type="Pfam" id="PF00595">
    <property type="entry name" value="PDZ"/>
    <property type="match status" value="1"/>
</dbReference>
<dbReference type="GO" id="GO:0043495">
    <property type="term" value="F:protein-membrane adaptor activity"/>
    <property type="evidence" value="ECO:0007669"/>
    <property type="project" value="TreeGrafter"/>
</dbReference>
<evidence type="ECO:0000259" key="3">
    <source>
        <dbReference type="PROSITE" id="PS50106"/>
    </source>
</evidence>
<evidence type="ECO:0000256" key="2">
    <source>
        <dbReference type="SAM" id="MobiDB-lite"/>
    </source>
</evidence>
<name>A0A815E3R8_9BILA</name>
<accession>A0A815E3R8</accession>
<evidence type="ECO:0000256" key="1">
    <source>
        <dbReference type="ARBA" id="ARBA00022737"/>
    </source>
</evidence>
<evidence type="ECO:0000313" key="5">
    <source>
        <dbReference type="Proteomes" id="UP000663864"/>
    </source>
</evidence>
<dbReference type="Proteomes" id="UP000663864">
    <property type="component" value="Unassembled WGS sequence"/>
</dbReference>
<feature type="domain" description="PDZ" evidence="3">
    <location>
        <begin position="56"/>
        <end position="142"/>
    </location>
</feature>
<dbReference type="PANTHER" id="PTHR14191:SF28">
    <property type="entry name" value="GH04176P-RELATED"/>
    <property type="match status" value="1"/>
</dbReference>
<sequence length="206" mass="23314">MNNDNQLPPSNTSTLRDMPKARTLNVPDLAPSTRSQVPPLIIPSSSIPLRNEDIRLCTIYRADPTDTFGIELNHHRREQFHSLSIIPGRDNERSNAELAGVKTEDRLIEINGQNIQNLIHEQVTSRIRAIKHPDPLEVLVADVPTFEYYKQQQKLIHRGLPNVKIMPANRPMHPASPAASSNRCMYLKKLFIMFFKLIDECGCGCG</sequence>
<feature type="compositionally biased region" description="Polar residues" evidence="2">
    <location>
        <begin position="1"/>
        <end position="15"/>
    </location>
</feature>
<reference evidence="4" key="1">
    <citation type="submission" date="2021-02" db="EMBL/GenBank/DDBJ databases">
        <authorList>
            <person name="Nowell W R."/>
        </authorList>
    </citation>
    <scope>NUCLEOTIDE SEQUENCE</scope>
</reference>
<dbReference type="GO" id="GO:0016324">
    <property type="term" value="C:apical plasma membrane"/>
    <property type="evidence" value="ECO:0007669"/>
    <property type="project" value="TreeGrafter"/>
</dbReference>
<keyword evidence="1" id="KW-0677">Repeat</keyword>
<feature type="region of interest" description="Disordered" evidence="2">
    <location>
        <begin position="1"/>
        <end position="36"/>
    </location>
</feature>
<dbReference type="SMART" id="SM00228">
    <property type="entry name" value="PDZ"/>
    <property type="match status" value="1"/>
</dbReference>
<dbReference type="InterPro" id="IPR001478">
    <property type="entry name" value="PDZ"/>
</dbReference>
<proteinExistence type="predicted"/>
<gene>
    <name evidence="4" type="ORF">ZHD862_LOCUS28241</name>
</gene>
<dbReference type="PANTHER" id="PTHR14191">
    <property type="entry name" value="PDZ DOMAIN CONTAINING PROTEIN"/>
    <property type="match status" value="1"/>
</dbReference>